<keyword evidence="1" id="KW-1133">Transmembrane helix</keyword>
<keyword evidence="3" id="KW-1185">Reference proteome</keyword>
<proteinExistence type="predicted"/>
<keyword evidence="1" id="KW-0472">Membrane</keyword>
<accession>A0A197JN85</accession>
<protein>
    <submittedName>
        <fullName evidence="2">Uncharacterized protein</fullName>
    </submittedName>
</protein>
<dbReference type="EMBL" id="KV442064">
    <property type="protein sequence ID" value="OAQ26712.1"/>
    <property type="molecule type" value="Genomic_DNA"/>
</dbReference>
<name>A0A197JN85_9FUNG</name>
<feature type="transmembrane region" description="Helical" evidence="1">
    <location>
        <begin position="43"/>
        <end position="64"/>
    </location>
</feature>
<feature type="transmembrane region" description="Helical" evidence="1">
    <location>
        <begin position="70"/>
        <end position="92"/>
    </location>
</feature>
<gene>
    <name evidence="2" type="ORF">K457DRAFT_1531554</name>
</gene>
<keyword evidence="1" id="KW-0812">Transmembrane</keyword>
<dbReference type="AlphaFoldDB" id="A0A197JN85"/>
<reference evidence="2 3" key="1">
    <citation type="submission" date="2016-05" db="EMBL/GenBank/DDBJ databases">
        <title>Genome sequencing reveals origins of a unique bacterial endosymbiosis in the earliest lineages of terrestrial Fungi.</title>
        <authorList>
            <consortium name="DOE Joint Genome Institute"/>
            <person name="Uehling J."/>
            <person name="Gryganskyi A."/>
            <person name="Hameed K."/>
            <person name="Tschaplinski T."/>
            <person name="Misztal P."/>
            <person name="Wu S."/>
            <person name="Desiro A."/>
            <person name="Vande Pol N."/>
            <person name="Du Z.-Y."/>
            <person name="Zienkiewicz A."/>
            <person name="Zienkiewicz K."/>
            <person name="Morin E."/>
            <person name="Tisserant E."/>
            <person name="Splivallo R."/>
            <person name="Hainaut M."/>
            <person name="Henrissat B."/>
            <person name="Ohm R."/>
            <person name="Kuo A."/>
            <person name="Yan J."/>
            <person name="Lipzen A."/>
            <person name="Nolan M."/>
            <person name="Labutti K."/>
            <person name="Barry K."/>
            <person name="Goldstein A."/>
            <person name="Labbe J."/>
            <person name="Schadt C."/>
            <person name="Tuskan G."/>
            <person name="Grigoriev I."/>
            <person name="Martin F."/>
            <person name="Vilgalys R."/>
            <person name="Bonito G."/>
        </authorList>
    </citation>
    <scope>NUCLEOTIDE SEQUENCE [LARGE SCALE GENOMIC DNA]</scope>
    <source>
        <strain evidence="2 3">AG-77</strain>
    </source>
</reference>
<dbReference type="Proteomes" id="UP000078512">
    <property type="component" value="Unassembled WGS sequence"/>
</dbReference>
<evidence type="ECO:0000256" key="1">
    <source>
        <dbReference type="SAM" id="Phobius"/>
    </source>
</evidence>
<evidence type="ECO:0000313" key="2">
    <source>
        <dbReference type="EMBL" id="OAQ26712.1"/>
    </source>
</evidence>
<organism evidence="2 3">
    <name type="scientific">Linnemannia elongata AG-77</name>
    <dbReference type="NCBI Taxonomy" id="1314771"/>
    <lineage>
        <taxon>Eukaryota</taxon>
        <taxon>Fungi</taxon>
        <taxon>Fungi incertae sedis</taxon>
        <taxon>Mucoromycota</taxon>
        <taxon>Mortierellomycotina</taxon>
        <taxon>Mortierellomycetes</taxon>
        <taxon>Mortierellales</taxon>
        <taxon>Mortierellaceae</taxon>
        <taxon>Linnemannia</taxon>
    </lineage>
</organism>
<feature type="transmembrane region" description="Helical" evidence="1">
    <location>
        <begin position="20"/>
        <end position="38"/>
    </location>
</feature>
<evidence type="ECO:0000313" key="3">
    <source>
        <dbReference type="Proteomes" id="UP000078512"/>
    </source>
</evidence>
<sequence length="132" mass="15126">MHHFLFFPSLPPSLSLSLSLSLFGPLYPFLLCVAYLFFYRSSLFLALFLSLALLSCVSVSRQSVASKKIVSAPCAWLLVPSFPHFFSFPLPLSCSMFKRLHRYLLGYGSITEIMKQKYSTYTHIYHAAELWQ</sequence>